<accession>A0A7S6R714</accession>
<evidence type="ECO:0000313" key="2">
    <source>
        <dbReference type="Proteomes" id="UP000594184"/>
    </source>
</evidence>
<reference evidence="1 2" key="1">
    <citation type="submission" date="2020-07" db="EMBL/GenBank/DDBJ databases">
        <title>Complete genome sequence of Streptomyces phage Salutena.</title>
        <authorList>
            <person name="Kim J.H."/>
            <person name="Higbee T."/>
            <person name="Clark J.D."/>
            <person name="Le T."/>
            <person name="Burrowes B.H."/>
            <person name="Liu M."/>
        </authorList>
    </citation>
    <scope>NUCLEOTIDE SEQUENCE [LARGE SCALE GENOMIC DNA]</scope>
</reference>
<protein>
    <submittedName>
        <fullName evidence="1">Uncharacterized protein</fullName>
    </submittedName>
</protein>
<organism evidence="1 2">
    <name type="scientific">Streptomyces phage Salutena</name>
    <dbReference type="NCBI Taxonomy" id="2767576"/>
    <lineage>
        <taxon>Viruses</taxon>
        <taxon>Duplodnaviria</taxon>
        <taxon>Heunggongvirae</taxon>
        <taxon>Uroviricota</taxon>
        <taxon>Caudoviricetes</taxon>
        <taxon>Arquatrovirinae</taxon>
        <taxon>Salutenavirus</taxon>
        <taxon>Salutenavirus salutena</taxon>
    </lineage>
</organism>
<sequence length="68" mass="7729">MGARERVTTWYPGTEVADAAPECQYEVHDFCTGNADLTVHGVKYESRRCACSCHPRGVRRVEWTKLAR</sequence>
<evidence type="ECO:0000313" key="1">
    <source>
        <dbReference type="EMBL" id="QOV06176.1"/>
    </source>
</evidence>
<name>A0A7S6R714_9CAUD</name>
<dbReference type="Proteomes" id="UP000594184">
    <property type="component" value="Segment"/>
</dbReference>
<gene>
    <name evidence="1" type="ORF">CPT_Salutena_046</name>
</gene>
<dbReference type="EMBL" id="MT708548">
    <property type="protein sequence ID" value="QOV06176.1"/>
    <property type="molecule type" value="Genomic_DNA"/>
</dbReference>
<keyword evidence="2" id="KW-1185">Reference proteome</keyword>
<proteinExistence type="predicted"/>